<sequence length="122" mass="12377">MADASSGPVRILVVEDEYLLADDLADALTALGAQVIGPVGVLAEALALAETAPINGAILDINLHGQMVFPLADVLAAKGVPYVFATGYGQESLPEAYQGVPTLSKPVNAQALQPLLAAARAG</sequence>
<dbReference type="SUPFAM" id="SSF52172">
    <property type="entry name" value="CheY-like"/>
    <property type="match status" value="1"/>
</dbReference>
<evidence type="ECO:0000313" key="3">
    <source>
        <dbReference type="EMBL" id="MDR6529542.1"/>
    </source>
</evidence>
<evidence type="ECO:0000256" key="1">
    <source>
        <dbReference type="PROSITE-ProRule" id="PRU00169"/>
    </source>
</evidence>
<keyword evidence="1" id="KW-0597">Phosphoprotein</keyword>
<organism evidence="3 4">
    <name type="scientific">Caulobacter rhizosphaerae</name>
    <dbReference type="NCBI Taxonomy" id="2010972"/>
    <lineage>
        <taxon>Bacteria</taxon>
        <taxon>Pseudomonadati</taxon>
        <taxon>Pseudomonadota</taxon>
        <taxon>Alphaproteobacteria</taxon>
        <taxon>Caulobacterales</taxon>
        <taxon>Caulobacteraceae</taxon>
        <taxon>Caulobacter</taxon>
    </lineage>
</organism>
<dbReference type="SMART" id="SM00448">
    <property type="entry name" value="REC"/>
    <property type="match status" value="1"/>
</dbReference>
<evidence type="ECO:0000313" key="4">
    <source>
        <dbReference type="Proteomes" id="UP001262754"/>
    </source>
</evidence>
<feature type="domain" description="Response regulatory" evidence="2">
    <location>
        <begin position="10"/>
        <end position="120"/>
    </location>
</feature>
<feature type="modified residue" description="4-aspartylphosphate" evidence="1">
    <location>
        <position position="60"/>
    </location>
</feature>
<dbReference type="InterPro" id="IPR011006">
    <property type="entry name" value="CheY-like_superfamily"/>
</dbReference>
<proteinExistence type="predicted"/>
<dbReference type="EMBL" id="JAVDRL010000001">
    <property type="protein sequence ID" value="MDR6529542.1"/>
    <property type="molecule type" value="Genomic_DNA"/>
</dbReference>
<dbReference type="InterPro" id="IPR001789">
    <property type="entry name" value="Sig_transdc_resp-reg_receiver"/>
</dbReference>
<accession>A0ABU1MTM9</accession>
<dbReference type="PROSITE" id="PS50110">
    <property type="entry name" value="RESPONSE_REGULATORY"/>
    <property type="match status" value="1"/>
</dbReference>
<name>A0ABU1MTM9_9CAUL</name>
<comment type="caution">
    <text evidence="3">The sequence shown here is derived from an EMBL/GenBank/DDBJ whole genome shotgun (WGS) entry which is preliminary data.</text>
</comment>
<dbReference type="Gene3D" id="3.40.50.2300">
    <property type="match status" value="1"/>
</dbReference>
<keyword evidence="4" id="KW-1185">Reference proteome</keyword>
<dbReference type="Proteomes" id="UP001262754">
    <property type="component" value="Unassembled WGS sequence"/>
</dbReference>
<protein>
    <submittedName>
        <fullName evidence="3">CheY-like chemotaxis protein</fullName>
    </submittedName>
</protein>
<gene>
    <name evidence="3" type="ORF">J2800_000257</name>
</gene>
<dbReference type="RefSeq" id="WP_310028478.1">
    <property type="nucleotide sequence ID" value="NZ_JAVDRL010000001.1"/>
</dbReference>
<reference evidence="3 4" key="1">
    <citation type="submission" date="2023-07" db="EMBL/GenBank/DDBJ databases">
        <title>Sorghum-associated microbial communities from plants grown in Nebraska, USA.</title>
        <authorList>
            <person name="Schachtman D."/>
        </authorList>
    </citation>
    <scope>NUCLEOTIDE SEQUENCE [LARGE SCALE GENOMIC DNA]</scope>
    <source>
        <strain evidence="3 4">DS2154</strain>
    </source>
</reference>
<evidence type="ECO:0000259" key="2">
    <source>
        <dbReference type="PROSITE" id="PS50110"/>
    </source>
</evidence>